<keyword evidence="2" id="KW-1015">Disulfide bond</keyword>
<dbReference type="AlphaFoldDB" id="M5G0Q0"/>
<dbReference type="OrthoDB" id="19091at2759"/>
<comment type="similarity">
    <text evidence="1">Belongs to the TRIAP1/MDM35 family.</text>
</comment>
<dbReference type="EMBL" id="JH795862">
    <property type="protein sequence ID" value="EJU02324.1"/>
    <property type="molecule type" value="Genomic_DNA"/>
</dbReference>
<dbReference type="GO" id="GO:0045332">
    <property type="term" value="P:phospholipid translocation"/>
    <property type="evidence" value="ECO:0007669"/>
    <property type="project" value="TreeGrafter"/>
</dbReference>
<dbReference type="RefSeq" id="XP_040629218.1">
    <property type="nucleotide sequence ID" value="XM_040772637.1"/>
</dbReference>
<dbReference type="PANTHER" id="PTHR46403">
    <property type="entry name" value="TP53-REGULATED INHIBITOR OF APOPTOSIS 1"/>
    <property type="match status" value="1"/>
</dbReference>
<dbReference type="STRING" id="1858805.M5G0Q0"/>
<dbReference type="Proteomes" id="UP000030653">
    <property type="component" value="Unassembled WGS sequence"/>
</dbReference>
<evidence type="ECO:0000256" key="3">
    <source>
        <dbReference type="SAM" id="MobiDB-lite"/>
    </source>
</evidence>
<evidence type="ECO:0000256" key="1">
    <source>
        <dbReference type="ARBA" id="ARBA00006196"/>
    </source>
</evidence>
<sequence>MAHSLKPQCTPLKHKYDACFNKWFEGYLQPPPGGNSESEEAQRQWQRDKRDEYERTCGKVWDGYRACLDGALTEKGLDDLLQQAREENPLIEAEPAEARH</sequence>
<reference evidence="4 5" key="1">
    <citation type="journal article" date="2012" name="Science">
        <title>The Paleozoic origin of enzymatic lignin decomposition reconstructed from 31 fungal genomes.</title>
        <authorList>
            <person name="Floudas D."/>
            <person name="Binder M."/>
            <person name="Riley R."/>
            <person name="Barry K."/>
            <person name="Blanchette R.A."/>
            <person name="Henrissat B."/>
            <person name="Martinez A.T."/>
            <person name="Otillar R."/>
            <person name="Spatafora J.W."/>
            <person name="Yadav J.S."/>
            <person name="Aerts A."/>
            <person name="Benoit I."/>
            <person name="Boyd A."/>
            <person name="Carlson A."/>
            <person name="Copeland A."/>
            <person name="Coutinho P.M."/>
            <person name="de Vries R.P."/>
            <person name="Ferreira P."/>
            <person name="Findley K."/>
            <person name="Foster B."/>
            <person name="Gaskell J."/>
            <person name="Glotzer D."/>
            <person name="Gorecki P."/>
            <person name="Heitman J."/>
            <person name="Hesse C."/>
            <person name="Hori C."/>
            <person name="Igarashi K."/>
            <person name="Jurgens J.A."/>
            <person name="Kallen N."/>
            <person name="Kersten P."/>
            <person name="Kohler A."/>
            <person name="Kuees U."/>
            <person name="Kumar T.K.A."/>
            <person name="Kuo A."/>
            <person name="LaButti K."/>
            <person name="Larrondo L.F."/>
            <person name="Lindquist E."/>
            <person name="Ling A."/>
            <person name="Lombard V."/>
            <person name="Lucas S."/>
            <person name="Lundell T."/>
            <person name="Martin R."/>
            <person name="McLaughlin D.J."/>
            <person name="Morgenstern I."/>
            <person name="Morin E."/>
            <person name="Murat C."/>
            <person name="Nagy L.G."/>
            <person name="Nolan M."/>
            <person name="Ohm R.A."/>
            <person name="Patyshakuliyeva A."/>
            <person name="Rokas A."/>
            <person name="Ruiz-Duenas F.J."/>
            <person name="Sabat G."/>
            <person name="Salamov A."/>
            <person name="Samejima M."/>
            <person name="Schmutz J."/>
            <person name="Slot J.C."/>
            <person name="St John F."/>
            <person name="Stenlid J."/>
            <person name="Sun H."/>
            <person name="Sun S."/>
            <person name="Syed K."/>
            <person name="Tsang A."/>
            <person name="Wiebenga A."/>
            <person name="Young D."/>
            <person name="Pisabarro A."/>
            <person name="Eastwood D.C."/>
            <person name="Martin F."/>
            <person name="Cullen D."/>
            <person name="Grigoriev I.V."/>
            <person name="Hibbett D.S."/>
        </authorList>
    </citation>
    <scope>NUCLEOTIDE SEQUENCE [LARGE SCALE GENOMIC DNA]</scope>
    <source>
        <strain evidence="4 5">DJM-731 SS1</strain>
    </source>
</reference>
<dbReference type="GeneID" id="63687699"/>
<feature type="compositionally biased region" description="Basic and acidic residues" evidence="3">
    <location>
        <begin position="40"/>
        <end position="49"/>
    </location>
</feature>
<dbReference type="GO" id="GO:0005634">
    <property type="term" value="C:nucleus"/>
    <property type="evidence" value="ECO:0007669"/>
    <property type="project" value="TreeGrafter"/>
</dbReference>
<dbReference type="OMA" id="REYDSCF"/>
<dbReference type="PANTHER" id="PTHR46403:SF1">
    <property type="entry name" value="TP53-REGULATED INHIBITOR OF APOPTOSIS 1"/>
    <property type="match status" value="1"/>
</dbReference>
<dbReference type="Pfam" id="PF05254">
    <property type="entry name" value="UPF0203"/>
    <property type="match status" value="1"/>
</dbReference>
<proteinExistence type="inferred from homology"/>
<organism evidence="4 5">
    <name type="scientific">Dacryopinax primogenitus (strain DJM 731)</name>
    <name type="common">Brown rot fungus</name>
    <dbReference type="NCBI Taxonomy" id="1858805"/>
    <lineage>
        <taxon>Eukaryota</taxon>
        <taxon>Fungi</taxon>
        <taxon>Dikarya</taxon>
        <taxon>Basidiomycota</taxon>
        <taxon>Agaricomycotina</taxon>
        <taxon>Dacrymycetes</taxon>
        <taxon>Dacrymycetales</taxon>
        <taxon>Dacrymycetaceae</taxon>
        <taxon>Dacryopinax</taxon>
    </lineage>
</organism>
<dbReference type="GO" id="GO:1990050">
    <property type="term" value="F:phosphatidic acid transfer activity"/>
    <property type="evidence" value="ECO:0007669"/>
    <property type="project" value="TreeGrafter"/>
</dbReference>
<feature type="region of interest" description="Disordered" evidence="3">
    <location>
        <begin position="30"/>
        <end position="49"/>
    </location>
</feature>
<keyword evidence="5" id="KW-1185">Reference proteome</keyword>
<evidence type="ECO:0000313" key="4">
    <source>
        <dbReference type="EMBL" id="EJU02324.1"/>
    </source>
</evidence>
<evidence type="ECO:0000256" key="2">
    <source>
        <dbReference type="ARBA" id="ARBA00023157"/>
    </source>
</evidence>
<dbReference type="GO" id="GO:0005758">
    <property type="term" value="C:mitochondrial intermembrane space"/>
    <property type="evidence" value="ECO:0007669"/>
    <property type="project" value="TreeGrafter"/>
</dbReference>
<protein>
    <submittedName>
        <fullName evidence="4">Uncharacterized protein</fullName>
    </submittedName>
</protein>
<name>M5G0Q0_DACPD</name>
<accession>M5G0Q0</accession>
<dbReference type="HOGENOM" id="CLU_101473_1_0_1"/>
<dbReference type="GO" id="GO:0005829">
    <property type="term" value="C:cytosol"/>
    <property type="evidence" value="ECO:0007669"/>
    <property type="project" value="TreeGrafter"/>
</dbReference>
<gene>
    <name evidence="4" type="ORF">DACRYDRAFT_22007</name>
</gene>
<evidence type="ECO:0000313" key="5">
    <source>
        <dbReference type="Proteomes" id="UP000030653"/>
    </source>
</evidence>
<dbReference type="InterPro" id="IPR007918">
    <property type="entry name" value="MDM35_apoptosis"/>
</dbReference>